<keyword evidence="5 8" id="KW-0732">Signal</keyword>
<sequence length="504" mass="56515">MKKIFAIAIATLAVSTIQAQDINDALRYGQTDLNGTARFRAMGGAFGALGGDFSSLNVNPAGSVIFANNQVGLTLSNFNIKNNSNYFGNKTSENDNSFDLNQAGAVFIFENGSAKSDWKKFSIAINYENARNLDNSLFSSGVNRQNSIDNYFLSYANGVPFGNLNSFNYEDLFFNEQQAYLGYNSYIIDPLNTTNNNIEYFTNIAGGGNYYQENSIESVGYNGKLTFNAATEYKDKFAFGINLNSHFIDYRQSSSFFEANDNPRYAVGSTVDRVRFNNQLYTYGTGFSFNIGTIFKPTKEVRLGLAYESPTWYRLNDELSQRVVTSGYGLNATQDNTLYSTQITDPNVTMIFQPYKLQTPGKWTGSFAYIFGKKGLISLDYSMKDYSNMEYRPQNDFPNENRSMRNLLTTSSEVRLGTEYKIKKLSLRGGYRWEQSPYKNGNAIGDLTGYSGGLGYNFGSTKVDLAYAHAKRNYNLQFFSQGLVDPARIENITDNVTLTVIFEL</sequence>
<dbReference type="RefSeq" id="WP_344816177.1">
    <property type="nucleotide sequence ID" value="NZ_BAABCT010000003.1"/>
</dbReference>
<dbReference type="Gene3D" id="2.40.160.60">
    <property type="entry name" value="Outer membrane protein transport protein (OMPP1/FadL/TodX)"/>
    <property type="match status" value="1"/>
</dbReference>
<proteinExistence type="inferred from homology"/>
<dbReference type="Proteomes" id="UP001500367">
    <property type="component" value="Unassembled WGS sequence"/>
</dbReference>
<keyword evidence="10" id="KW-1185">Reference proteome</keyword>
<evidence type="ECO:0000256" key="2">
    <source>
        <dbReference type="ARBA" id="ARBA00008163"/>
    </source>
</evidence>
<evidence type="ECO:0000256" key="8">
    <source>
        <dbReference type="SAM" id="SignalP"/>
    </source>
</evidence>
<feature type="chain" id="PRO_5046028144" evidence="8">
    <location>
        <begin position="20"/>
        <end position="504"/>
    </location>
</feature>
<dbReference type="Pfam" id="PF03349">
    <property type="entry name" value="Toluene_X"/>
    <property type="match status" value="1"/>
</dbReference>
<evidence type="ECO:0000313" key="9">
    <source>
        <dbReference type="EMBL" id="GAA4071351.1"/>
    </source>
</evidence>
<evidence type="ECO:0000256" key="3">
    <source>
        <dbReference type="ARBA" id="ARBA00022452"/>
    </source>
</evidence>
<dbReference type="SUPFAM" id="SSF56935">
    <property type="entry name" value="Porins"/>
    <property type="match status" value="1"/>
</dbReference>
<gene>
    <name evidence="9" type="ORF">GCM10022389_15740</name>
</gene>
<reference evidence="10" key="1">
    <citation type="journal article" date="2019" name="Int. J. Syst. Evol. Microbiol.">
        <title>The Global Catalogue of Microorganisms (GCM) 10K type strain sequencing project: providing services to taxonomists for standard genome sequencing and annotation.</title>
        <authorList>
            <consortium name="The Broad Institute Genomics Platform"/>
            <consortium name="The Broad Institute Genome Sequencing Center for Infectious Disease"/>
            <person name="Wu L."/>
            <person name="Ma J."/>
        </authorList>
    </citation>
    <scope>NUCLEOTIDE SEQUENCE [LARGE SCALE GENOMIC DNA]</scope>
    <source>
        <strain evidence="10">JCM 17069</strain>
    </source>
</reference>
<comment type="caution">
    <text evidence="9">The sequence shown here is derived from an EMBL/GenBank/DDBJ whole genome shotgun (WGS) entry which is preliminary data.</text>
</comment>
<protein>
    <submittedName>
        <fullName evidence="9">Outer membrane protein transport protein</fullName>
    </submittedName>
</protein>
<evidence type="ECO:0000256" key="7">
    <source>
        <dbReference type="ARBA" id="ARBA00023237"/>
    </source>
</evidence>
<evidence type="ECO:0000313" key="10">
    <source>
        <dbReference type="Proteomes" id="UP001500367"/>
    </source>
</evidence>
<evidence type="ECO:0000256" key="5">
    <source>
        <dbReference type="ARBA" id="ARBA00022729"/>
    </source>
</evidence>
<dbReference type="EMBL" id="BAABCT010000003">
    <property type="protein sequence ID" value="GAA4071351.1"/>
    <property type="molecule type" value="Genomic_DNA"/>
</dbReference>
<feature type="signal peptide" evidence="8">
    <location>
        <begin position="1"/>
        <end position="19"/>
    </location>
</feature>
<keyword evidence="3" id="KW-1134">Transmembrane beta strand</keyword>
<evidence type="ECO:0000256" key="6">
    <source>
        <dbReference type="ARBA" id="ARBA00023136"/>
    </source>
</evidence>
<accession>A0ABP7VNX4</accession>
<comment type="similarity">
    <text evidence="2">Belongs to the OmpP1/FadL family.</text>
</comment>
<dbReference type="PANTHER" id="PTHR35093:SF8">
    <property type="entry name" value="OUTER MEMBRANE PROTEIN NMB0088-RELATED"/>
    <property type="match status" value="1"/>
</dbReference>
<evidence type="ECO:0000256" key="1">
    <source>
        <dbReference type="ARBA" id="ARBA00004571"/>
    </source>
</evidence>
<organism evidence="9 10">
    <name type="scientific">Flavobacterium cheonanense</name>
    <dbReference type="NCBI Taxonomy" id="706183"/>
    <lineage>
        <taxon>Bacteria</taxon>
        <taxon>Pseudomonadati</taxon>
        <taxon>Bacteroidota</taxon>
        <taxon>Flavobacteriia</taxon>
        <taxon>Flavobacteriales</taxon>
        <taxon>Flavobacteriaceae</taxon>
        <taxon>Flavobacterium</taxon>
    </lineage>
</organism>
<keyword evidence="6" id="KW-0472">Membrane</keyword>
<dbReference type="PANTHER" id="PTHR35093">
    <property type="entry name" value="OUTER MEMBRANE PROTEIN NMB0088-RELATED"/>
    <property type="match status" value="1"/>
</dbReference>
<keyword evidence="7" id="KW-0998">Cell outer membrane</keyword>
<dbReference type="InterPro" id="IPR005017">
    <property type="entry name" value="OMPP1/FadL/TodX"/>
</dbReference>
<keyword evidence="4" id="KW-0812">Transmembrane</keyword>
<name>A0ABP7VNX4_9FLAO</name>
<evidence type="ECO:0000256" key="4">
    <source>
        <dbReference type="ARBA" id="ARBA00022692"/>
    </source>
</evidence>
<comment type="subcellular location">
    <subcellularLocation>
        <location evidence="1">Cell outer membrane</location>
        <topology evidence="1">Multi-pass membrane protein</topology>
    </subcellularLocation>
</comment>